<protein>
    <submittedName>
        <fullName evidence="12">Doublesex- and mab-3-related transcription factor 3</fullName>
    </submittedName>
</protein>
<evidence type="ECO:0000259" key="10">
    <source>
        <dbReference type="PROSITE" id="PS50809"/>
    </source>
</evidence>
<keyword evidence="11" id="KW-1185">Reference proteome</keyword>
<dbReference type="SMART" id="SM00301">
    <property type="entry name" value="DM"/>
    <property type="match status" value="1"/>
</dbReference>
<dbReference type="InterPro" id="IPR026607">
    <property type="entry name" value="DMRT"/>
</dbReference>
<keyword evidence="7 8" id="KW-0539">Nucleus</keyword>
<dbReference type="FunFam" id="4.10.1040.10:FF:000001">
    <property type="entry name" value="doublesex- and mab-3-related transcription factor 1"/>
    <property type="match status" value="1"/>
</dbReference>
<feature type="region of interest" description="Disordered" evidence="9">
    <location>
        <begin position="406"/>
        <end position="465"/>
    </location>
</feature>
<keyword evidence="6" id="KW-0804">Transcription</keyword>
<dbReference type="GO" id="GO:0005634">
    <property type="term" value="C:nucleus"/>
    <property type="evidence" value="ECO:0007669"/>
    <property type="project" value="UniProtKB-SubCell"/>
</dbReference>
<comment type="similarity">
    <text evidence="1">Belongs to the DMRT family.</text>
</comment>
<evidence type="ECO:0000256" key="4">
    <source>
        <dbReference type="ARBA" id="ARBA00023015"/>
    </source>
</evidence>
<dbReference type="Pfam" id="PF03474">
    <property type="entry name" value="DMA"/>
    <property type="match status" value="1"/>
</dbReference>
<feature type="compositionally biased region" description="Polar residues" evidence="9">
    <location>
        <begin position="202"/>
        <end position="211"/>
    </location>
</feature>
<keyword evidence="4" id="KW-0805">Transcription regulation</keyword>
<dbReference type="GO" id="GO:0046872">
    <property type="term" value="F:metal ion binding"/>
    <property type="evidence" value="ECO:0007669"/>
    <property type="project" value="UniProtKB-KW"/>
</dbReference>
<evidence type="ECO:0000256" key="6">
    <source>
        <dbReference type="ARBA" id="ARBA00023163"/>
    </source>
</evidence>
<dbReference type="SUPFAM" id="SSF46934">
    <property type="entry name" value="UBA-like"/>
    <property type="match status" value="1"/>
</dbReference>
<dbReference type="GO" id="GO:0000978">
    <property type="term" value="F:RNA polymerase II cis-regulatory region sequence-specific DNA binding"/>
    <property type="evidence" value="ECO:0007669"/>
    <property type="project" value="TreeGrafter"/>
</dbReference>
<dbReference type="RefSeq" id="XP_054843395.1">
    <property type="nucleotide sequence ID" value="XM_054987420.1"/>
</dbReference>
<sequence length="465" mass="50260">MNGYGSPYLYVGGPVAPPTRAPLQRTPKCARCRNHGVLSWLKGHKRYCRFKDCTCEKCILIIERQRVMAAQVALRRQQANESLESLIPDSLRALPAAPPAAPAAAPADGPAAAPHRPPVELAAAAALRWAAEQPAAVLPAQLAKADMTEDRLGDTSGVDSTETYNDKEADQRSSPDVAKAKSSFTPESPEIVSVDEGGYAGQKNSGSSDSRPGSPKYQPEQNHLLIEGPSGTVSLPFGLKANRPPLEVLKKIFPNQKPTVLELILKGCGGDLVSAVEVLLSSRSSVAGGDRTAESEGLVLPSNGHLFEHTLSSYPISSSKWSVGSAFRVPDTLRFSADTSNVVPNPLAVPLQHPFPQPPRYPLMLRNTLARNQSSPFLPNDVTLWNTMTLQQQYQLRSQYVSPFSTNSTSVFRSSPVLPTRPSEDPRISIPDDGCPIVSKQPIYTEDDYDERSDSSDSRILNTSS</sequence>
<feature type="DNA-binding region" description="DM" evidence="8">
    <location>
        <begin position="29"/>
        <end position="76"/>
    </location>
</feature>
<dbReference type="KEGG" id="emc:129335001"/>
<feature type="compositionally biased region" description="Low complexity" evidence="9">
    <location>
        <begin position="102"/>
        <end position="114"/>
    </location>
</feature>
<feature type="compositionally biased region" description="Basic and acidic residues" evidence="9">
    <location>
        <begin position="164"/>
        <end position="173"/>
    </location>
</feature>
<evidence type="ECO:0000313" key="11">
    <source>
        <dbReference type="Proteomes" id="UP001190640"/>
    </source>
</evidence>
<evidence type="ECO:0000256" key="9">
    <source>
        <dbReference type="SAM" id="MobiDB-lite"/>
    </source>
</evidence>
<dbReference type="PANTHER" id="PTHR12322:SF120">
    <property type="entry name" value="DOUBLESEX- AND MAB-3-RELATED TRANSCRIPTION FACTOR 3"/>
    <property type="match status" value="1"/>
</dbReference>
<feature type="region of interest" description="Disordered" evidence="9">
    <location>
        <begin position="147"/>
        <end position="229"/>
    </location>
</feature>
<evidence type="ECO:0000256" key="3">
    <source>
        <dbReference type="ARBA" id="ARBA00022833"/>
    </source>
</evidence>
<dbReference type="InterPro" id="IPR009060">
    <property type="entry name" value="UBA-like_sf"/>
</dbReference>
<evidence type="ECO:0000313" key="12">
    <source>
        <dbReference type="RefSeq" id="XP_054843395.1"/>
    </source>
</evidence>
<gene>
    <name evidence="12" type="primary">DMRT3</name>
</gene>
<dbReference type="GO" id="GO:0000981">
    <property type="term" value="F:DNA-binding transcription factor activity, RNA polymerase II-specific"/>
    <property type="evidence" value="ECO:0007669"/>
    <property type="project" value="TreeGrafter"/>
</dbReference>
<evidence type="ECO:0000256" key="5">
    <source>
        <dbReference type="ARBA" id="ARBA00023125"/>
    </source>
</evidence>
<keyword evidence="3 8" id="KW-0862">Zinc</keyword>
<dbReference type="PROSITE" id="PS40000">
    <property type="entry name" value="DM_1"/>
    <property type="match status" value="1"/>
</dbReference>
<evidence type="ECO:0000256" key="8">
    <source>
        <dbReference type="PROSITE-ProRule" id="PRU00070"/>
    </source>
</evidence>
<name>A0AA97L5H4_EUBMA</name>
<evidence type="ECO:0000256" key="2">
    <source>
        <dbReference type="ARBA" id="ARBA00022723"/>
    </source>
</evidence>
<dbReference type="PROSITE" id="PS50809">
    <property type="entry name" value="DM_2"/>
    <property type="match status" value="1"/>
</dbReference>
<reference evidence="12" key="1">
    <citation type="submission" date="2025-08" db="UniProtKB">
        <authorList>
            <consortium name="RefSeq"/>
        </authorList>
    </citation>
    <scope>IDENTIFICATION</scope>
    <source>
        <tissue evidence="12">Blood</tissue>
    </source>
</reference>
<dbReference type="PANTHER" id="PTHR12322">
    <property type="entry name" value="DOUBLESEX AND MAB-3 RELATED TRANSCRIPTION FACTOR DMRT"/>
    <property type="match status" value="1"/>
</dbReference>
<dbReference type="GeneID" id="129335001"/>
<dbReference type="AlphaFoldDB" id="A0AA97L5H4"/>
<keyword evidence="5 8" id="KW-0238">DNA-binding</keyword>
<proteinExistence type="inferred from homology"/>
<dbReference type="InterPro" id="IPR001275">
    <property type="entry name" value="DM_DNA-bd"/>
</dbReference>
<feature type="domain" description="DM" evidence="10">
    <location>
        <begin position="29"/>
        <end position="76"/>
    </location>
</feature>
<dbReference type="InterPro" id="IPR036407">
    <property type="entry name" value="DM_DNA-bd_sf"/>
</dbReference>
<dbReference type="CDD" id="cd14419">
    <property type="entry name" value="CUE_DMA_DMRTA3"/>
    <property type="match status" value="1"/>
</dbReference>
<accession>A0AA97L5H4</accession>
<dbReference type="InterPro" id="IPR005173">
    <property type="entry name" value="DMA"/>
</dbReference>
<feature type="region of interest" description="Disordered" evidence="9">
    <location>
        <begin position="94"/>
        <end position="116"/>
    </location>
</feature>
<dbReference type="Pfam" id="PF00751">
    <property type="entry name" value="DM"/>
    <property type="match status" value="1"/>
</dbReference>
<dbReference type="CTD" id="58524"/>
<dbReference type="GO" id="GO:0046661">
    <property type="term" value="P:male sex differentiation"/>
    <property type="evidence" value="ECO:0007669"/>
    <property type="project" value="TreeGrafter"/>
</dbReference>
<evidence type="ECO:0000256" key="7">
    <source>
        <dbReference type="ARBA" id="ARBA00023242"/>
    </source>
</evidence>
<dbReference type="Proteomes" id="UP001190640">
    <property type="component" value="Chromosome 8"/>
</dbReference>
<dbReference type="Gene3D" id="4.10.1040.10">
    <property type="entry name" value="DM DNA-binding domain"/>
    <property type="match status" value="1"/>
</dbReference>
<evidence type="ECO:0000256" key="1">
    <source>
        <dbReference type="ARBA" id="ARBA00006834"/>
    </source>
</evidence>
<keyword evidence="2 8" id="KW-0479">Metal-binding</keyword>
<organism evidence="11 12">
    <name type="scientific">Eublepharis macularius</name>
    <name type="common">Leopard gecko</name>
    <name type="synonym">Cyrtodactylus macularius</name>
    <dbReference type="NCBI Taxonomy" id="481883"/>
    <lineage>
        <taxon>Eukaryota</taxon>
        <taxon>Metazoa</taxon>
        <taxon>Chordata</taxon>
        <taxon>Craniata</taxon>
        <taxon>Vertebrata</taxon>
        <taxon>Euteleostomi</taxon>
        <taxon>Lepidosauria</taxon>
        <taxon>Squamata</taxon>
        <taxon>Bifurcata</taxon>
        <taxon>Gekkota</taxon>
        <taxon>Eublepharidae</taxon>
        <taxon>Eublepharinae</taxon>
        <taxon>Eublepharis</taxon>
    </lineage>
</organism>
<dbReference type="SUPFAM" id="SSF82927">
    <property type="entry name" value="Cysteine-rich DNA binding domain, (DM domain)"/>
    <property type="match status" value="1"/>
</dbReference>
<comment type="subcellular location">
    <subcellularLocation>
        <location evidence="8">Nucleus</location>
    </subcellularLocation>
</comment>